<name>A0AAV5URW8_9BILA</name>
<protein>
    <recommendedName>
        <fullName evidence="3">DUF229 domain-containing protein</fullName>
    </recommendedName>
</protein>
<feature type="non-terminal residue" evidence="1">
    <location>
        <position position="1"/>
    </location>
</feature>
<dbReference type="GO" id="GO:0005615">
    <property type="term" value="C:extracellular space"/>
    <property type="evidence" value="ECO:0007669"/>
    <property type="project" value="TreeGrafter"/>
</dbReference>
<proteinExistence type="predicted"/>
<comment type="caution">
    <text evidence="1">The sequence shown here is derived from an EMBL/GenBank/DDBJ whole genome shotgun (WGS) entry which is preliminary data.</text>
</comment>
<dbReference type="Gene3D" id="3.40.720.10">
    <property type="entry name" value="Alkaline Phosphatase, subunit A"/>
    <property type="match status" value="1"/>
</dbReference>
<evidence type="ECO:0000313" key="2">
    <source>
        <dbReference type="Proteomes" id="UP001432322"/>
    </source>
</evidence>
<dbReference type="InterPro" id="IPR017850">
    <property type="entry name" value="Alkaline_phosphatase_core_sf"/>
</dbReference>
<reference evidence="1" key="1">
    <citation type="submission" date="2023-10" db="EMBL/GenBank/DDBJ databases">
        <title>Genome assembly of Pristionchus species.</title>
        <authorList>
            <person name="Yoshida K."/>
            <person name="Sommer R.J."/>
        </authorList>
    </citation>
    <scope>NUCLEOTIDE SEQUENCE</scope>
    <source>
        <strain evidence="1">RS5133</strain>
    </source>
</reference>
<organism evidence="1 2">
    <name type="scientific">Pristionchus fissidentatus</name>
    <dbReference type="NCBI Taxonomy" id="1538716"/>
    <lineage>
        <taxon>Eukaryota</taxon>
        <taxon>Metazoa</taxon>
        <taxon>Ecdysozoa</taxon>
        <taxon>Nematoda</taxon>
        <taxon>Chromadorea</taxon>
        <taxon>Rhabditida</taxon>
        <taxon>Rhabditina</taxon>
        <taxon>Diplogasteromorpha</taxon>
        <taxon>Diplogasteroidea</taxon>
        <taxon>Neodiplogasteridae</taxon>
        <taxon>Pristionchus</taxon>
    </lineage>
</organism>
<dbReference type="EMBL" id="BTSY01000001">
    <property type="protein sequence ID" value="GMT08918.1"/>
    <property type="molecule type" value="Genomic_DNA"/>
</dbReference>
<dbReference type="Pfam" id="PF02995">
    <property type="entry name" value="DUF229"/>
    <property type="match status" value="1"/>
</dbReference>
<evidence type="ECO:0000313" key="1">
    <source>
        <dbReference type="EMBL" id="GMT08918.1"/>
    </source>
</evidence>
<feature type="non-terminal residue" evidence="1">
    <location>
        <position position="321"/>
    </location>
</feature>
<dbReference type="PANTHER" id="PTHR10974">
    <property type="entry name" value="FI08016P-RELATED"/>
    <property type="match status" value="1"/>
</dbReference>
<accession>A0AAV5URW8</accession>
<dbReference type="InterPro" id="IPR004245">
    <property type="entry name" value="DUF229"/>
</dbReference>
<dbReference type="SUPFAM" id="SSF53649">
    <property type="entry name" value="Alkaline phosphatase-like"/>
    <property type="match status" value="1"/>
</dbReference>
<sequence length="321" mass="36127">QHWLRYAREFLEGYKSFPSFGLLHHGVYSHDDINMVSIMDDDFAEWLKKANDDGLFDDTILIVMADHGHRFADLRNTHQGQIEERLPFFSVTLPKSLRKTGLGKKMLANLQSNANRLTTPFDVHQTLLDVIKVPDYDADSQQSVSSRSLSLFRPIPSNRNCDHAGIPAHFCTCLDWKDAMGGEKDKKASLLIAKGIVSAMNDQIRDEISICSPLKLKSIVYSKKLVPKDGVLQYKNVKDADGFVADLSGKTRTSYAHYQLKIATSPGRGIYEATVFFSHSTQTLTVDLSSISHVSQYGDDPHCIIDRNYALATYCVCYDRI</sequence>
<dbReference type="AlphaFoldDB" id="A0AAV5URW8"/>
<dbReference type="Proteomes" id="UP001432322">
    <property type="component" value="Unassembled WGS sequence"/>
</dbReference>
<dbReference type="PANTHER" id="PTHR10974:SF1">
    <property type="entry name" value="FI08016P-RELATED"/>
    <property type="match status" value="1"/>
</dbReference>
<evidence type="ECO:0008006" key="3">
    <source>
        <dbReference type="Google" id="ProtNLM"/>
    </source>
</evidence>
<keyword evidence="2" id="KW-1185">Reference proteome</keyword>
<gene>
    <name evidence="1" type="ORF">PFISCL1PPCAC_215</name>
</gene>